<comment type="similarity">
    <text evidence="1">Belongs to the THEM6 family.</text>
</comment>
<reference evidence="4" key="2">
    <citation type="submission" date="2025-08" db="UniProtKB">
        <authorList>
            <consortium name="Ensembl"/>
        </authorList>
    </citation>
    <scope>IDENTIFICATION</scope>
</reference>
<evidence type="ECO:0000313" key="5">
    <source>
        <dbReference type="Proteomes" id="UP000007875"/>
    </source>
</evidence>
<dbReference type="CDD" id="cd00586">
    <property type="entry name" value="4HBT"/>
    <property type="match status" value="1"/>
</dbReference>
<keyword evidence="3" id="KW-1133">Transmembrane helix</keyword>
<dbReference type="PANTHER" id="PTHR12475:SF4">
    <property type="entry name" value="PROTEIN THEM6"/>
    <property type="match status" value="1"/>
</dbReference>
<evidence type="ECO:0000256" key="2">
    <source>
        <dbReference type="ARBA" id="ARBA00041112"/>
    </source>
</evidence>
<keyword evidence="3" id="KW-0812">Transmembrane</keyword>
<dbReference type="GeneTree" id="ENSGT00390000004859"/>
<name>H2YYG6_CIOSA</name>
<accession>H2YYG6</accession>
<dbReference type="OMA" id="RLIMSAC"/>
<keyword evidence="3" id="KW-0472">Membrane</keyword>
<proteinExistence type="inferred from homology"/>
<reference evidence="4" key="3">
    <citation type="submission" date="2025-09" db="UniProtKB">
        <authorList>
            <consortium name="Ensembl"/>
        </authorList>
    </citation>
    <scope>IDENTIFICATION</scope>
</reference>
<keyword evidence="5" id="KW-1185">Reference proteome</keyword>
<feature type="transmembrane region" description="Helical" evidence="3">
    <location>
        <begin position="7"/>
        <end position="27"/>
    </location>
</feature>
<evidence type="ECO:0000256" key="3">
    <source>
        <dbReference type="SAM" id="Phobius"/>
    </source>
</evidence>
<organism evidence="4 5">
    <name type="scientific">Ciona savignyi</name>
    <name type="common">Pacific transparent sea squirt</name>
    <dbReference type="NCBI Taxonomy" id="51511"/>
    <lineage>
        <taxon>Eukaryota</taxon>
        <taxon>Metazoa</taxon>
        <taxon>Chordata</taxon>
        <taxon>Tunicata</taxon>
        <taxon>Ascidiacea</taxon>
        <taxon>Phlebobranchia</taxon>
        <taxon>Cionidae</taxon>
        <taxon>Ciona</taxon>
    </lineage>
</organism>
<dbReference type="SUPFAM" id="SSF54637">
    <property type="entry name" value="Thioesterase/thiol ester dehydrase-isomerase"/>
    <property type="match status" value="1"/>
</dbReference>
<dbReference type="Pfam" id="PF13279">
    <property type="entry name" value="4HBT_2"/>
    <property type="match status" value="1"/>
</dbReference>
<dbReference type="eggNOG" id="KOG4366">
    <property type="taxonomic scope" value="Eukaryota"/>
</dbReference>
<dbReference type="HOGENOM" id="CLU_1115449_0_0_1"/>
<dbReference type="AlphaFoldDB" id="H2YYG6"/>
<dbReference type="InterPro" id="IPR051490">
    <property type="entry name" value="THEM6_lcsJ_thioesterase"/>
</dbReference>
<protein>
    <recommendedName>
        <fullName evidence="2">Protein THEM6</fullName>
    </recommendedName>
</protein>
<dbReference type="Ensembl" id="ENSCSAVT00000010502.1">
    <property type="protein sequence ID" value="ENSCSAVP00000010377.1"/>
    <property type="gene ID" value="ENSCSAVG00000006111.1"/>
</dbReference>
<dbReference type="Gene3D" id="3.10.129.10">
    <property type="entry name" value="Hotdog Thioesterase"/>
    <property type="match status" value="1"/>
</dbReference>
<dbReference type="InterPro" id="IPR029069">
    <property type="entry name" value="HotDog_dom_sf"/>
</dbReference>
<evidence type="ECO:0000313" key="4">
    <source>
        <dbReference type="Ensembl" id="ENSCSAVP00000010377.1"/>
    </source>
</evidence>
<dbReference type="Proteomes" id="UP000007875">
    <property type="component" value="Unassembled WGS sequence"/>
</dbReference>
<feature type="transmembrane region" description="Helical" evidence="3">
    <location>
        <begin position="39"/>
        <end position="57"/>
    </location>
</feature>
<reference evidence="5" key="1">
    <citation type="submission" date="2003-08" db="EMBL/GenBank/DDBJ databases">
        <authorList>
            <person name="Birren B."/>
            <person name="Nusbaum C."/>
            <person name="Abebe A."/>
            <person name="Abouelleil A."/>
            <person name="Adekoya E."/>
            <person name="Ait-zahra M."/>
            <person name="Allen N."/>
            <person name="Allen T."/>
            <person name="An P."/>
            <person name="Anderson M."/>
            <person name="Anderson S."/>
            <person name="Arachchi H."/>
            <person name="Armbruster J."/>
            <person name="Bachantsang P."/>
            <person name="Baldwin J."/>
            <person name="Barry A."/>
            <person name="Bayul T."/>
            <person name="Blitshsteyn B."/>
            <person name="Bloom T."/>
            <person name="Blye J."/>
            <person name="Boguslavskiy L."/>
            <person name="Borowsky M."/>
            <person name="Boukhgalter B."/>
            <person name="Brunache A."/>
            <person name="Butler J."/>
            <person name="Calixte N."/>
            <person name="Calvo S."/>
            <person name="Camarata J."/>
            <person name="Campo K."/>
            <person name="Chang J."/>
            <person name="Cheshatsang Y."/>
            <person name="Citroen M."/>
            <person name="Collymore A."/>
            <person name="Considine T."/>
            <person name="Cook A."/>
            <person name="Cooke P."/>
            <person name="Corum B."/>
            <person name="Cuomo C."/>
            <person name="David R."/>
            <person name="Dawoe T."/>
            <person name="Degray S."/>
            <person name="Dodge S."/>
            <person name="Dooley K."/>
            <person name="Dorje P."/>
            <person name="Dorjee K."/>
            <person name="Dorris L."/>
            <person name="Duffey N."/>
            <person name="Dupes A."/>
            <person name="Elkins T."/>
            <person name="Engels R."/>
            <person name="Erickson J."/>
            <person name="Farina A."/>
            <person name="Faro S."/>
            <person name="Ferreira P."/>
            <person name="Fischer H."/>
            <person name="Fitzgerald M."/>
            <person name="Foley K."/>
            <person name="Gage D."/>
            <person name="Galagan J."/>
            <person name="Gearin G."/>
            <person name="Gnerre S."/>
            <person name="Gnirke A."/>
            <person name="Goyette A."/>
            <person name="Graham J."/>
            <person name="Grandbois E."/>
            <person name="Gyaltsen K."/>
            <person name="Hafez N."/>
            <person name="Hagopian D."/>
            <person name="Hagos B."/>
            <person name="Hall J."/>
            <person name="Hatcher B."/>
            <person name="Heller A."/>
            <person name="Higgins H."/>
            <person name="Honan T."/>
            <person name="Horn A."/>
            <person name="Houde N."/>
            <person name="Hughes L."/>
            <person name="Hulme W."/>
            <person name="Husby E."/>
            <person name="Iliev I."/>
            <person name="Jaffe D."/>
            <person name="Jones C."/>
            <person name="Kamal M."/>
            <person name="Kamat A."/>
            <person name="Kamvysselis M."/>
            <person name="Karlsson E."/>
            <person name="Kells C."/>
            <person name="Kieu A."/>
            <person name="Kisner P."/>
            <person name="Kodira C."/>
            <person name="Kulbokas E."/>
            <person name="Labutti K."/>
            <person name="Lama D."/>
            <person name="Landers T."/>
            <person name="Leger J."/>
            <person name="Levine S."/>
            <person name="Lewis D."/>
            <person name="Lewis T."/>
            <person name="Lindblad-toh K."/>
            <person name="Liu X."/>
            <person name="Lokyitsang T."/>
            <person name="Lokyitsang Y."/>
            <person name="Lucien O."/>
            <person name="Lui A."/>
            <person name="Ma L.J."/>
            <person name="Mabbitt R."/>
            <person name="Macdonald J."/>
            <person name="Maclean C."/>
            <person name="Major J."/>
            <person name="Manning J."/>
            <person name="Marabella R."/>
            <person name="Maru K."/>
            <person name="Matthews C."/>
            <person name="Mauceli E."/>
            <person name="Mccarthy M."/>
            <person name="Mcdonough S."/>
            <person name="Mcghee T."/>
            <person name="Meldrim J."/>
            <person name="Meneus L."/>
            <person name="Mesirov J."/>
            <person name="Mihalev A."/>
            <person name="Mihova T."/>
            <person name="Mikkelsen T."/>
            <person name="Mlenga V."/>
            <person name="Moru K."/>
            <person name="Mozes J."/>
            <person name="Mulrain L."/>
            <person name="Munson G."/>
            <person name="Naylor J."/>
            <person name="Newes C."/>
            <person name="Nguyen C."/>
            <person name="Nguyen N."/>
            <person name="Nguyen T."/>
            <person name="Nicol R."/>
            <person name="Nielsen C."/>
            <person name="Nizzari M."/>
            <person name="Norbu C."/>
            <person name="Norbu N."/>
            <person name="O'donnell P."/>
            <person name="Okoawo O."/>
            <person name="O'leary S."/>
            <person name="Omotosho B."/>
            <person name="O'neill K."/>
            <person name="Osman S."/>
            <person name="Parker S."/>
            <person name="Perrin D."/>
            <person name="Phunkhang P."/>
            <person name="Piqani B."/>
            <person name="Purcell S."/>
            <person name="Rachupka T."/>
            <person name="Ramasamy U."/>
            <person name="Rameau R."/>
            <person name="Ray V."/>
            <person name="Raymond C."/>
            <person name="Retta R."/>
            <person name="Richardson S."/>
            <person name="Rise C."/>
            <person name="Rodriguez J."/>
            <person name="Rogers J."/>
            <person name="Rogov P."/>
            <person name="Rutman M."/>
            <person name="Schupbach R."/>
            <person name="Seaman C."/>
            <person name="Settipalli S."/>
            <person name="Sharpe T."/>
            <person name="Sheridan J."/>
            <person name="Sherpa N."/>
            <person name="Shi J."/>
            <person name="Smirnov S."/>
            <person name="Smith C."/>
            <person name="Sougnez C."/>
            <person name="Spencer B."/>
            <person name="Stalker J."/>
            <person name="Stange-thomann N."/>
            <person name="Stavropoulos S."/>
            <person name="Stetson K."/>
            <person name="Stone C."/>
            <person name="Stone S."/>
            <person name="Stubbs M."/>
            <person name="Talamas J."/>
            <person name="Tchuinga P."/>
            <person name="Tenzing P."/>
            <person name="Tesfaye S."/>
            <person name="Theodore J."/>
            <person name="Thoulutsang Y."/>
            <person name="Topham K."/>
            <person name="Towey S."/>
            <person name="Tsamla T."/>
            <person name="Tsomo N."/>
            <person name="Vallee D."/>
            <person name="Vassiliev H."/>
            <person name="Venkataraman V."/>
            <person name="Vinson J."/>
            <person name="Vo A."/>
            <person name="Wade C."/>
            <person name="Wang S."/>
            <person name="Wangchuk T."/>
            <person name="Wangdi T."/>
            <person name="Whittaker C."/>
            <person name="Wilkinson J."/>
            <person name="Wu Y."/>
            <person name="Wyman D."/>
            <person name="Yadav S."/>
            <person name="Yang S."/>
            <person name="Yang X."/>
            <person name="Yeager S."/>
            <person name="Yee E."/>
            <person name="Young G."/>
            <person name="Zainoun J."/>
            <person name="Zembeck L."/>
            <person name="Zimmer A."/>
            <person name="Zody M."/>
            <person name="Lander E."/>
        </authorList>
    </citation>
    <scope>NUCLEOTIDE SEQUENCE [LARGE SCALE GENOMIC DNA]</scope>
</reference>
<dbReference type="InParanoid" id="H2YYG6"/>
<sequence>MAGQGVAVMKVFTILLLISAVPAYYGIQSFLAADLLTKLTTILLVGLFLISPLLIYVGRSFVLVVGKVCASVVRTVLGKKIPPEAFLQEHLYNSMVMPTDLDHFVHMNNARYQREIDFARWSFYEDGGFITYLMKSGARLIMSSSVMRYRKSLEPFQRFTIKTKVVFWDDDSFYINHNFISRFKNHQEFVYATCLTKMHCTVQKPHQILSGVFNTDTPPQCPAMTEEVKLFINYNAESSQRLRNETKKE</sequence>
<dbReference type="PANTHER" id="PTHR12475">
    <property type="match status" value="1"/>
</dbReference>
<evidence type="ECO:0000256" key="1">
    <source>
        <dbReference type="ARBA" id="ARBA00038228"/>
    </source>
</evidence>